<evidence type="ECO:0000256" key="1">
    <source>
        <dbReference type="SAM" id="MobiDB-lite"/>
    </source>
</evidence>
<keyword evidence="3" id="KW-1185">Reference proteome</keyword>
<evidence type="ECO:0008006" key="4">
    <source>
        <dbReference type="Google" id="ProtNLM"/>
    </source>
</evidence>
<gene>
    <name evidence="2" type="ORF">NCTC11179_00232</name>
</gene>
<protein>
    <recommendedName>
        <fullName evidence="4">N-acetylglutamate synthase</fullName>
    </recommendedName>
</protein>
<organism evidence="2 3">
    <name type="scientific">Myroides odoratus</name>
    <name type="common">Flavobacterium odoratum</name>
    <dbReference type="NCBI Taxonomy" id="256"/>
    <lineage>
        <taxon>Bacteria</taxon>
        <taxon>Pseudomonadati</taxon>
        <taxon>Bacteroidota</taxon>
        <taxon>Flavobacteriia</taxon>
        <taxon>Flavobacteriales</taxon>
        <taxon>Flavobacteriaceae</taxon>
        <taxon>Myroides</taxon>
    </lineage>
</organism>
<reference evidence="2 3" key="1">
    <citation type="submission" date="2018-06" db="EMBL/GenBank/DDBJ databases">
        <authorList>
            <consortium name="Pathogen Informatics"/>
            <person name="Doyle S."/>
        </authorList>
    </citation>
    <scope>NUCLEOTIDE SEQUENCE [LARGE SCALE GENOMIC DNA]</scope>
    <source>
        <strain evidence="2 3">NCTC11179</strain>
    </source>
</reference>
<dbReference type="RefSeq" id="WP_115089806.1">
    <property type="nucleotide sequence ID" value="NZ_CP068107.1"/>
</dbReference>
<dbReference type="Proteomes" id="UP000255024">
    <property type="component" value="Unassembled WGS sequence"/>
</dbReference>
<proteinExistence type="predicted"/>
<sequence>MINYNNKTFRPVSNTPNGETSGETVFHYKQEGNRLTSVYSGGKIAYGHLLGLVDEHGIINMRYHQVNDKGELMTGICRSTPELMGNGKIRLHEVWEWTSGDRSKGTSVLEEE</sequence>
<dbReference type="Pfam" id="PF26421">
    <property type="entry name" value="Avidin_like"/>
    <property type="match status" value="1"/>
</dbReference>
<accession>A0A378RK35</accession>
<evidence type="ECO:0000313" key="3">
    <source>
        <dbReference type="Proteomes" id="UP000255024"/>
    </source>
</evidence>
<name>A0A378RK35_MYROD</name>
<dbReference type="InterPro" id="IPR058595">
    <property type="entry name" value="Avidin-like"/>
</dbReference>
<dbReference type="EMBL" id="UGQL01000001">
    <property type="protein sequence ID" value="STZ26709.1"/>
    <property type="molecule type" value="Genomic_DNA"/>
</dbReference>
<dbReference type="AlphaFoldDB" id="A0A378RK35"/>
<feature type="region of interest" description="Disordered" evidence="1">
    <location>
        <begin position="1"/>
        <end position="22"/>
    </location>
</feature>
<evidence type="ECO:0000313" key="2">
    <source>
        <dbReference type="EMBL" id="STZ26709.1"/>
    </source>
</evidence>